<dbReference type="EC" id="3.1.3.4" evidence="4"/>
<dbReference type="Pfam" id="PF08235">
    <property type="entry name" value="LNS2"/>
    <property type="match status" value="1"/>
</dbReference>
<dbReference type="PANTHER" id="PTHR12181">
    <property type="entry name" value="LIPIN"/>
    <property type="match status" value="1"/>
</dbReference>
<comment type="caution">
    <text evidence="8">The sequence shown here is derived from an EMBL/GenBank/DDBJ whole genome shotgun (WGS) entry which is preliminary data.</text>
</comment>
<evidence type="ECO:0000313" key="8">
    <source>
        <dbReference type="EMBL" id="KAK2720790.1"/>
    </source>
</evidence>
<dbReference type="GO" id="GO:0005634">
    <property type="term" value="C:nucleus"/>
    <property type="evidence" value="ECO:0007669"/>
    <property type="project" value="TreeGrafter"/>
</dbReference>
<comment type="catalytic activity">
    <reaction evidence="1">
        <text>a 1,2-diacyl-sn-glycero-3-phosphate + H2O = a 1,2-diacyl-sn-glycerol + phosphate</text>
        <dbReference type="Rhea" id="RHEA:27429"/>
        <dbReference type="ChEBI" id="CHEBI:15377"/>
        <dbReference type="ChEBI" id="CHEBI:17815"/>
        <dbReference type="ChEBI" id="CHEBI:43474"/>
        <dbReference type="ChEBI" id="CHEBI:58608"/>
        <dbReference type="EC" id="3.1.3.4"/>
    </reaction>
    <physiologicalReaction direction="left-to-right" evidence="1">
        <dbReference type="Rhea" id="RHEA:27430"/>
    </physiologicalReaction>
</comment>
<feature type="region of interest" description="Disordered" evidence="6">
    <location>
        <begin position="487"/>
        <end position="510"/>
    </location>
</feature>
<dbReference type="InterPro" id="IPR007651">
    <property type="entry name" value="Lipin_N"/>
</dbReference>
<organism evidence="8 9">
    <name type="scientific">Artemia franciscana</name>
    <name type="common">Brine shrimp</name>
    <name type="synonym">Artemia sanfranciscana</name>
    <dbReference type="NCBI Taxonomy" id="6661"/>
    <lineage>
        <taxon>Eukaryota</taxon>
        <taxon>Metazoa</taxon>
        <taxon>Ecdysozoa</taxon>
        <taxon>Arthropoda</taxon>
        <taxon>Crustacea</taxon>
        <taxon>Branchiopoda</taxon>
        <taxon>Anostraca</taxon>
        <taxon>Artemiidae</taxon>
        <taxon>Artemia</taxon>
    </lineage>
</organism>
<dbReference type="InterPro" id="IPR026058">
    <property type="entry name" value="LIPIN"/>
</dbReference>
<keyword evidence="5" id="KW-0378">Hydrolase</keyword>
<evidence type="ECO:0000256" key="1">
    <source>
        <dbReference type="ARBA" id="ARBA00001180"/>
    </source>
</evidence>
<feature type="region of interest" description="Disordered" evidence="6">
    <location>
        <begin position="334"/>
        <end position="421"/>
    </location>
</feature>
<dbReference type="GO" id="GO:0045944">
    <property type="term" value="P:positive regulation of transcription by RNA polymerase II"/>
    <property type="evidence" value="ECO:0007669"/>
    <property type="project" value="TreeGrafter"/>
</dbReference>
<keyword evidence="9" id="KW-1185">Reference proteome</keyword>
<evidence type="ECO:0000256" key="6">
    <source>
        <dbReference type="SAM" id="MobiDB-lite"/>
    </source>
</evidence>
<dbReference type="Proteomes" id="UP001187531">
    <property type="component" value="Unassembled WGS sequence"/>
</dbReference>
<dbReference type="PANTHER" id="PTHR12181:SF12">
    <property type="entry name" value="PHOSPHATIDATE PHOSPHATASE"/>
    <property type="match status" value="1"/>
</dbReference>
<gene>
    <name evidence="8" type="ORF">QYM36_004604</name>
</gene>
<evidence type="ECO:0000256" key="4">
    <source>
        <dbReference type="ARBA" id="ARBA00012638"/>
    </source>
</evidence>
<dbReference type="InterPro" id="IPR031315">
    <property type="entry name" value="LNS2/PITP"/>
</dbReference>
<feature type="compositionally biased region" description="Polar residues" evidence="6">
    <location>
        <begin position="385"/>
        <end position="397"/>
    </location>
</feature>
<dbReference type="GO" id="GO:0003713">
    <property type="term" value="F:transcription coactivator activity"/>
    <property type="evidence" value="ECO:0007669"/>
    <property type="project" value="TreeGrafter"/>
</dbReference>
<feature type="domain" description="LNS2/PITP" evidence="7">
    <location>
        <begin position="780"/>
        <end position="936"/>
    </location>
</feature>
<protein>
    <recommendedName>
        <fullName evidence="4">phosphatidate phosphatase</fullName>
        <ecNumber evidence="4">3.1.3.4</ecNumber>
    </recommendedName>
</protein>
<dbReference type="EMBL" id="JAVRJZ010000007">
    <property type="protein sequence ID" value="KAK2720790.1"/>
    <property type="molecule type" value="Genomic_DNA"/>
</dbReference>
<dbReference type="SUPFAM" id="SSF56784">
    <property type="entry name" value="HAD-like"/>
    <property type="match status" value="1"/>
</dbReference>
<dbReference type="GO" id="GO:0008195">
    <property type="term" value="F:phosphatidate phosphatase activity"/>
    <property type="evidence" value="ECO:0007669"/>
    <property type="project" value="UniProtKB-EC"/>
</dbReference>
<evidence type="ECO:0000256" key="5">
    <source>
        <dbReference type="ARBA" id="ARBA00022801"/>
    </source>
</evidence>
<accession>A0AA88HZ53</accession>
<dbReference type="GO" id="GO:0019432">
    <property type="term" value="P:triglyceride biosynthetic process"/>
    <property type="evidence" value="ECO:0007669"/>
    <property type="project" value="TreeGrafter"/>
</dbReference>
<comment type="cofactor">
    <cofactor evidence="2">
        <name>Mg(2+)</name>
        <dbReference type="ChEBI" id="CHEBI:18420"/>
    </cofactor>
</comment>
<dbReference type="InterPro" id="IPR036412">
    <property type="entry name" value="HAD-like_sf"/>
</dbReference>
<comment type="similarity">
    <text evidence="3">Belongs to the lipin family.</text>
</comment>
<proteinExistence type="inferred from homology"/>
<feature type="compositionally biased region" description="Basic and acidic residues" evidence="6">
    <location>
        <begin position="357"/>
        <end position="375"/>
    </location>
</feature>
<evidence type="ECO:0000313" key="9">
    <source>
        <dbReference type="Proteomes" id="UP001187531"/>
    </source>
</evidence>
<evidence type="ECO:0000256" key="3">
    <source>
        <dbReference type="ARBA" id="ARBA00005476"/>
    </source>
</evidence>
<feature type="compositionally biased region" description="Basic residues" evidence="6">
    <location>
        <begin position="246"/>
        <end position="267"/>
    </location>
</feature>
<feature type="compositionally biased region" description="Basic and acidic residues" evidence="6">
    <location>
        <begin position="127"/>
        <end position="137"/>
    </location>
</feature>
<dbReference type="SMART" id="SM00775">
    <property type="entry name" value="LNS2"/>
    <property type="match status" value="1"/>
</dbReference>
<dbReference type="GO" id="GO:0032869">
    <property type="term" value="P:cellular response to insulin stimulus"/>
    <property type="evidence" value="ECO:0007669"/>
    <property type="project" value="TreeGrafter"/>
</dbReference>
<reference evidence="8" key="1">
    <citation type="submission" date="2023-07" db="EMBL/GenBank/DDBJ databases">
        <title>Chromosome-level genome assembly of Artemia franciscana.</title>
        <authorList>
            <person name="Jo E."/>
        </authorList>
    </citation>
    <scope>NUCLEOTIDE SEQUENCE</scope>
    <source>
        <tissue evidence="8">Whole body</tissue>
    </source>
</reference>
<dbReference type="InterPro" id="IPR031703">
    <property type="entry name" value="Lipin_mid"/>
</dbReference>
<dbReference type="Pfam" id="PF16876">
    <property type="entry name" value="Lipin_mid"/>
    <property type="match status" value="1"/>
</dbReference>
<sequence>MSIIGKVLESVKTIYSEINPATLSGAIDVIVVKQKDGTYTCSPFHVRFGKMGVLRSKEKVVDILVNGETVDIHMKLGESGEAFFVEEILEAEECPPFLVTSPIPAEKPDDFADTQFPYRNRASSEGAAHRKPPDVETKTVAQTDSDILLPSELETYNFDKNLKPCHVSDVIESGNKSVSAGHLNDSLAGEQINIDASEKIADVSAGIKSSISDGMKVFKAETVRCGEIQGSFKPIQETDEPEQKSVTKRRKKKRQTKKRNPKSRIKKGSISSSEEVCEPSPANSDTSEELAVVDDETQDANKISKEALEELVDDNLIPDWSKLPQLVTDKDRQFYSDTETYGGNVSGRGSPVVSDSEYEKQTARSERISIHDEKQPSWNWGELPNNPQKNTPASYSLMQHKKAQFESRATAGEEKKDDQAHVQGSMFKSMFGLLRQSKKEQQDPLAEGGVYLDDLNLDRMDPELAAIYFPNAAYDPNHHRKIEKVQPEDDDVESGHGLSLPNSPTTIYGYPDRHGIESDLEEGRDPFMSRQTIELSLCGGLDDYDEPPEDLFLQSIVSFDDLAENPKVIDNPALVIRIGSKYYNRATALPIIMSWISFNRSLPQSVIDNLVYENMTKPREEKKKLEQHRSRSWFPWSRATETKKSNSETTLAKKVEIEKTIEPGKEQLIKKESVEDIVEERNEGQSFEPKEKELVTEQTVVETETIALTEQITPSEEIPASEEPPRKEKCKKSLRLTSDQIAKLNLVEGSNEVQFSVTTAYQGTTRCTCHIYLWRWDDKVVISDIDGTITKSDVLGHILPIVGRTWAQSGVAQLFTNIFENGYKILYLSARAIGQAQITRDYLRSLKQGDLALPDGPILLNPTSLMNALHREVIERKPEEFKIACLKDIQSLFPSDSNPFYAGYGNRVNDIWAYNAIGINQQRIFTINPKGELKRGVAQTFYSSPSNYVNQSTLVDHVFPPVRQPNQLDHSCVEFSQFNYWKEPIPEFNEEILEAVNAGKK</sequence>
<dbReference type="EMBL" id="JAVRJZ010000007">
    <property type="protein sequence ID" value="KAK2720786.1"/>
    <property type="molecule type" value="Genomic_DNA"/>
</dbReference>
<name>A0AA88HZ53_ARTSF</name>
<dbReference type="AlphaFoldDB" id="A0AA88HZ53"/>
<feature type="region of interest" description="Disordered" evidence="6">
    <location>
        <begin position="121"/>
        <end position="140"/>
    </location>
</feature>
<feature type="region of interest" description="Disordered" evidence="6">
    <location>
        <begin position="232"/>
        <end position="294"/>
    </location>
</feature>
<dbReference type="InterPro" id="IPR013209">
    <property type="entry name" value="LNS2"/>
</dbReference>
<dbReference type="GO" id="GO:0009062">
    <property type="term" value="P:fatty acid catabolic process"/>
    <property type="evidence" value="ECO:0007669"/>
    <property type="project" value="TreeGrafter"/>
</dbReference>
<evidence type="ECO:0000256" key="2">
    <source>
        <dbReference type="ARBA" id="ARBA00001946"/>
    </source>
</evidence>
<evidence type="ECO:0000259" key="7">
    <source>
        <dbReference type="SMART" id="SM00775"/>
    </source>
</evidence>
<feature type="compositionally biased region" description="Basic and acidic residues" evidence="6">
    <location>
        <begin position="411"/>
        <end position="420"/>
    </location>
</feature>
<dbReference type="Pfam" id="PF04571">
    <property type="entry name" value="Lipin_N"/>
    <property type="match status" value="1"/>
</dbReference>